<dbReference type="Proteomes" id="UP000287033">
    <property type="component" value="Unassembled WGS sequence"/>
</dbReference>
<sequence length="109" mass="11736">MRLVPNKMAAMAQVPGIKLRAETTGPAHSYSVRGTFTEYYKTDRTTTGSIIPPGPPPPRHYLDTETGAFIQIAHAPKCSIQRMRIGVFSGTGDVVRGGGRYRAPSSGMS</sequence>
<gene>
    <name evidence="1" type="ORF">chiPu_0032900</name>
</gene>
<keyword evidence="2" id="KW-1185">Reference proteome</keyword>
<evidence type="ECO:0000313" key="2">
    <source>
        <dbReference type="Proteomes" id="UP000287033"/>
    </source>
</evidence>
<protein>
    <submittedName>
        <fullName evidence="1">Uncharacterized protein</fullName>
    </submittedName>
</protein>
<name>A0A401U142_CHIPU</name>
<organism evidence="1 2">
    <name type="scientific">Chiloscyllium punctatum</name>
    <name type="common">Brownbanded bambooshark</name>
    <name type="synonym">Hemiscyllium punctatum</name>
    <dbReference type="NCBI Taxonomy" id="137246"/>
    <lineage>
        <taxon>Eukaryota</taxon>
        <taxon>Metazoa</taxon>
        <taxon>Chordata</taxon>
        <taxon>Craniata</taxon>
        <taxon>Vertebrata</taxon>
        <taxon>Chondrichthyes</taxon>
        <taxon>Elasmobranchii</taxon>
        <taxon>Galeomorphii</taxon>
        <taxon>Galeoidea</taxon>
        <taxon>Orectolobiformes</taxon>
        <taxon>Hemiscylliidae</taxon>
        <taxon>Chiloscyllium</taxon>
    </lineage>
</organism>
<comment type="caution">
    <text evidence="1">The sequence shown here is derived from an EMBL/GenBank/DDBJ whole genome shotgun (WGS) entry which is preliminary data.</text>
</comment>
<dbReference type="AlphaFoldDB" id="A0A401U142"/>
<evidence type="ECO:0000313" key="1">
    <source>
        <dbReference type="EMBL" id="GCC48617.1"/>
    </source>
</evidence>
<dbReference type="EMBL" id="BEZZ01248504">
    <property type="protein sequence ID" value="GCC48617.1"/>
    <property type="molecule type" value="Genomic_DNA"/>
</dbReference>
<reference evidence="1 2" key="1">
    <citation type="journal article" date="2018" name="Nat. Ecol. Evol.">
        <title>Shark genomes provide insights into elasmobranch evolution and the origin of vertebrates.</title>
        <authorList>
            <person name="Hara Y"/>
            <person name="Yamaguchi K"/>
            <person name="Onimaru K"/>
            <person name="Kadota M"/>
            <person name="Koyanagi M"/>
            <person name="Keeley SD"/>
            <person name="Tatsumi K"/>
            <person name="Tanaka K"/>
            <person name="Motone F"/>
            <person name="Kageyama Y"/>
            <person name="Nozu R"/>
            <person name="Adachi N"/>
            <person name="Nishimura O"/>
            <person name="Nakagawa R"/>
            <person name="Tanegashima C"/>
            <person name="Kiyatake I"/>
            <person name="Matsumoto R"/>
            <person name="Murakumo K"/>
            <person name="Nishida K"/>
            <person name="Terakita A"/>
            <person name="Kuratani S"/>
            <person name="Sato K"/>
            <person name="Hyodo S Kuraku.S."/>
        </authorList>
    </citation>
    <scope>NUCLEOTIDE SEQUENCE [LARGE SCALE GENOMIC DNA]</scope>
</reference>
<accession>A0A401U142</accession>
<proteinExistence type="predicted"/>